<sequence>MPVSGIRSIPWSDPSQTQRLEEDALPILLPDKRLRFTWKFCERTDRPRWGGCFYVAYKNGGGLATGGGTRPPVATLDRPWEFFDPGKTDYAEMDCRTGAGRFKKVMWYHRTLGYGNDVLGQPVEAWSGREKALYTEFVSSFLPQMPCKN</sequence>
<gene>
    <name evidence="1" type="ORF">DNG_06756</name>
</gene>
<proteinExistence type="predicted"/>
<evidence type="ECO:0000313" key="1">
    <source>
        <dbReference type="EMBL" id="SPO04073.1"/>
    </source>
</evidence>
<evidence type="ECO:0000313" key="2">
    <source>
        <dbReference type="Proteomes" id="UP001187682"/>
    </source>
</evidence>
<organism evidence="1 2">
    <name type="scientific">Cephalotrichum gorgonifer</name>
    <dbReference type="NCBI Taxonomy" id="2041049"/>
    <lineage>
        <taxon>Eukaryota</taxon>
        <taxon>Fungi</taxon>
        <taxon>Dikarya</taxon>
        <taxon>Ascomycota</taxon>
        <taxon>Pezizomycotina</taxon>
        <taxon>Sordariomycetes</taxon>
        <taxon>Hypocreomycetidae</taxon>
        <taxon>Microascales</taxon>
        <taxon>Microascaceae</taxon>
        <taxon>Cephalotrichum</taxon>
    </lineage>
</organism>
<dbReference type="Proteomes" id="UP001187682">
    <property type="component" value="Unassembled WGS sequence"/>
</dbReference>
<comment type="caution">
    <text evidence="1">The sequence shown here is derived from an EMBL/GenBank/DDBJ whole genome shotgun (WGS) entry which is preliminary data.</text>
</comment>
<dbReference type="AlphaFoldDB" id="A0AAE8N324"/>
<accession>A0AAE8N324</accession>
<protein>
    <submittedName>
        <fullName evidence="1">Uncharacterized protein</fullName>
    </submittedName>
</protein>
<dbReference type="EMBL" id="ONZQ02000009">
    <property type="protein sequence ID" value="SPO04073.1"/>
    <property type="molecule type" value="Genomic_DNA"/>
</dbReference>
<name>A0AAE8N324_9PEZI</name>
<keyword evidence="2" id="KW-1185">Reference proteome</keyword>
<reference evidence="1" key="1">
    <citation type="submission" date="2018-03" db="EMBL/GenBank/DDBJ databases">
        <authorList>
            <person name="Guldener U."/>
        </authorList>
    </citation>
    <scope>NUCLEOTIDE SEQUENCE</scope>
</reference>